<name>A0A6A4ID64_9AGAR</name>
<organism evidence="2 3">
    <name type="scientific">Gymnopus androsaceus JB14</name>
    <dbReference type="NCBI Taxonomy" id="1447944"/>
    <lineage>
        <taxon>Eukaryota</taxon>
        <taxon>Fungi</taxon>
        <taxon>Dikarya</taxon>
        <taxon>Basidiomycota</taxon>
        <taxon>Agaricomycotina</taxon>
        <taxon>Agaricomycetes</taxon>
        <taxon>Agaricomycetidae</taxon>
        <taxon>Agaricales</taxon>
        <taxon>Marasmiineae</taxon>
        <taxon>Omphalotaceae</taxon>
        <taxon>Gymnopus</taxon>
    </lineage>
</organism>
<feature type="region of interest" description="Disordered" evidence="1">
    <location>
        <begin position="1"/>
        <end position="28"/>
    </location>
</feature>
<proteinExistence type="predicted"/>
<feature type="compositionally biased region" description="Low complexity" evidence="1">
    <location>
        <begin position="104"/>
        <end position="161"/>
    </location>
</feature>
<feature type="region of interest" description="Disordered" evidence="1">
    <location>
        <begin position="263"/>
        <end position="340"/>
    </location>
</feature>
<evidence type="ECO:0000313" key="3">
    <source>
        <dbReference type="Proteomes" id="UP000799118"/>
    </source>
</evidence>
<protein>
    <submittedName>
        <fullName evidence="2">Uncharacterized protein</fullName>
    </submittedName>
</protein>
<dbReference type="AlphaFoldDB" id="A0A6A4ID64"/>
<accession>A0A6A4ID64</accession>
<keyword evidence="3" id="KW-1185">Reference proteome</keyword>
<evidence type="ECO:0000313" key="2">
    <source>
        <dbReference type="EMBL" id="KAE9407940.1"/>
    </source>
</evidence>
<feature type="region of interest" description="Disordered" evidence="1">
    <location>
        <begin position="98"/>
        <end position="181"/>
    </location>
</feature>
<feature type="compositionally biased region" description="Polar residues" evidence="1">
    <location>
        <begin position="12"/>
        <end position="28"/>
    </location>
</feature>
<sequence length="469" mass="49445">MTTPASPALSAFQASSTSSPFQFSGKNRPNQIVMPSGYTLDFGPASAPGTPYDVYPPQLQMSIPHPHHTHSHIHQPQPSTQRHDQPLRPSLLSAVDGLSSSLRSTHVSDSSSQSGSSSESIKPSTSVATSASSRTSPSSDPSEPSKSPKGLSQSPPRSSQTSHHHSHPHHPGTISLPPASFSIPAHGMSPMGLPMSPYYPGMSPLHHPAHGVPMTPHGLPPITPSMPPFTFLPPMPLPSPHTEGPHMMNMNGHTSMNQMSEILTPTYSYPPPPPPSGQEGSKGETKSEDSPNPPSTSSATQQNTTSTQSSSSVNPYFQPLTQAHHPPYGQPHPLAHHAQLTPFSPGLAMSPGAFWGRPGVAGGPNPFINLAVGAPVHVVQGSPGGFFYHPHPSPGVPGSVGAEMGSRGGAEPGGYFDSVSYGGQGYFPPIQSYFGALGTSNVEDEILKDQKDKEEDKEEELRVMEEEQG</sequence>
<feature type="region of interest" description="Disordered" evidence="1">
    <location>
        <begin position="446"/>
        <end position="469"/>
    </location>
</feature>
<gene>
    <name evidence="2" type="ORF">BT96DRAFT_55692</name>
</gene>
<dbReference type="OrthoDB" id="1049195at2759"/>
<evidence type="ECO:0000256" key="1">
    <source>
        <dbReference type="SAM" id="MobiDB-lite"/>
    </source>
</evidence>
<reference evidence="2" key="1">
    <citation type="journal article" date="2019" name="Environ. Microbiol.">
        <title>Fungal ecological strategies reflected in gene transcription - a case study of two litter decomposers.</title>
        <authorList>
            <person name="Barbi F."/>
            <person name="Kohler A."/>
            <person name="Barry K."/>
            <person name="Baskaran P."/>
            <person name="Daum C."/>
            <person name="Fauchery L."/>
            <person name="Ihrmark K."/>
            <person name="Kuo A."/>
            <person name="LaButti K."/>
            <person name="Lipzen A."/>
            <person name="Morin E."/>
            <person name="Grigoriev I.V."/>
            <person name="Henrissat B."/>
            <person name="Lindahl B."/>
            <person name="Martin F."/>
        </authorList>
    </citation>
    <scope>NUCLEOTIDE SEQUENCE</scope>
    <source>
        <strain evidence="2">JB14</strain>
    </source>
</reference>
<dbReference type="EMBL" id="ML769393">
    <property type="protein sequence ID" value="KAE9407940.1"/>
    <property type="molecule type" value="Genomic_DNA"/>
</dbReference>
<feature type="compositionally biased region" description="Low complexity" evidence="1">
    <location>
        <begin position="295"/>
        <end position="312"/>
    </location>
</feature>
<feature type="region of interest" description="Disordered" evidence="1">
    <location>
        <begin position="42"/>
        <end position="86"/>
    </location>
</feature>
<dbReference type="Proteomes" id="UP000799118">
    <property type="component" value="Unassembled WGS sequence"/>
</dbReference>